<dbReference type="InterPro" id="IPR036097">
    <property type="entry name" value="HisK_dim/P_sf"/>
</dbReference>
<dbReference type="SUPFAM" id="SSF47384">
    <property type="entry name" value="Homodimeric domain of signal transducing histidine kinase"/>
    <property type="match status" value="1"/>
</dbReference>
<dbReference type="SMART" id="SM00387">
    <property type="entry name" value="HATPase_c"/>
    <property type="match status" value="1"/>
</dbReference>
<feature type="domain" description="Histidine kinase" evidence="5">
    <location>
        <begin position="84"/>
        <end position="323"/>
    </location>
</feature>
<organism evidence="6 7">
    <name type="scientific">Rivihabitans pingtungensis</name>
    <dbReference type="NCBI Taxonomy" id="1054498"/>
    <lineage>
        <taxon>Bacteria</taxon>
        <taxon>Pseudomonadati</taxon>
        <taxon>Pseudomonadota</taxon>
        <taxon>Betaproteobacteria</taxon>
        <taxon>Neisseriales</taxon>
        <taxon>Aquaspirillaceae</taxon>
        <taxon>Rivihabitans</taxon>
    </lineage>
</organism>
<dbReference type="PANTHER" id="PTHR43065">
    <property type="entry name" value="SENSOR HISTIDINE KINASE"/>
    <property type="match status" value="1"/>
</dbReference>
<keyword evidence="3" id="KW-0597">Phosphoprotein</keyword>
<evidence type="ECO:0000256" key="1">
    <source>
        <dbReference type="ARBA" id="ARBA00000085"/>
    </source>
</evidence>
<keyword evidence="7" id="KW-1185">Reference proteome</keyword>
<dbReference type="Pfam" id="PF02518">
    <property type="entry name" value="HATPase_c"/>
    <property type="match status" value="1"/>
</dbReference>
<reference evidence="6 7" key="1">
    <citation type="submission" date="2018-05" db="EMBL/GenBank/DDBJ databases">
        <title>Genomic Encyclopedia of Type Strains, Phase IV (KMG-IV): sequencing the most valuable type-strain genomes for metagenomic binning, comparative biology and taxonomic classification.</title>
        <authorList>
            <person name="Goeker M."/>
        </authorList>
    </citation>
    <scope>NUCLEOTIDE SEQUENCE [LARGE SCALE GENOMIC DNA]</scope>
    <source>
        <strain evidence="6 7">DSM 29661</strain>
    </source>
</reference>
<accession>A0A318KUQ1</accession>
<evidence type="ECO:0000313" key="6">
    <source>
        <dbReference type="EMBL" id="PXX80292.1"/>
    </source>
</evidence>
<evidence type="ECO:0000259" key="5">
    <source>
        <dbReference type="PROSITE" id="PS50109"/>
    </source>
</evidence>
<dbReference type="Proteomes" id="UP000247555">
    <property type="component" value="Unassembled WGS sequence"/>
</dbReference>
<proteinExistence type="predicted"/>
<dbReference type="AlphaFoldDB" id="A0A318KUQ1"/>
<dbReference type="InterPro" id="IPR003594">
    <property type="entry name" value="HATPase_dom"/>
</dbReference>
<name>A0A318KUQ1_9NEIS</name>
<dbReference type="OrthoDB" id="9812260at2"/>
<dbReference type="EC" id="2.7.13.3" evidence="2"/>
<dbReference type="InterPro" id="IPR036890">
    <property type="entry name" value="HATPase_C_sf"/>
</dbReference>
<keyword evidence="4" id="KW-0175">Coiled coil</keyword>
<dbReference type="SUPFAM" id="SSF55874">
    <property type="entry name" value="ATPase domain of HSP90 chaperone/DNA topoisomerase II/histidine kinase"/>
    <property type="match status" value="1"/>
</dbReference>
<dbReference type="InterPro" id="IPR004358">
    <property type="entry name" value="Sig_transdc_His_kin-like_C"/>
</dbReference>
<dbReference type="PRINTS" id="PR00344">
    <property type="entry name" value="BCTRLSENSOR"/>
</dbReference>
<sequence length="323" mass="34455">MTSPRLTPAAIRAAHLPDDDALDPVAWGEVVSKMDEVFRELVASQEALEAKHAELAEAHDALQRTQAQLVQAEKMASLGRLVAGVAHELNNPISFVLGNAHAMQRYGRHLGEYLNAVHAEAASPAVQALRKRLRIDAILADLPSLIEGLMEGAERSAAIVDGLKRFSATDRGGAERFDLADAVRRSAHWVEKAAPAHVQLLLDAPDAPVMLCGAAGRIQQVLINLVQNAVDATAHHPAPRVSVRLTEADGWATVTVADNGPGLSPEVQQRLFEPFFTTKPVGEGTGLGLSISFGIVEQHGGQLRADNAPEGGARFTLRLPLAN</sequence>
<gene>
    <name evidence="6" type="ORF">DFR34_10463</name>
</gene>
<dbReference type="Pfam" id="PF00512">
    <property type="entry name" value="HisKA"/>
    <property type="match status" value="1"/>
</dbReference>
<comment type="catalytic activity">
    <reaction evidence="1">
        <text>ATP + protein L-histidine = ADP + protein N-phospho-L-histidine.</text>
        <dbReference type="EC" id="2.7.13.3"/>
    </reaction>
</comment>
<dbReference type="Gene3D" id="1.10.287.130">
    <property type="match status" value="1"/>
</dbReference>
<comment type="caution">
    <text evidence="6">The sequence shown here is derived from an EMBL/GenBank/DDBJ whole genome shotgun (WGS) entry which is preliminary data.</text>
</comment>
<dbReference type="Gene3D" id="3.30.565.10">
    <property type="entry name" value="Histidine kinase-like ATPase, C-terminal domain"/>
    <property type="match status" value="1"/>
</dbReference>
<dbReference type="EMBL" id="QJKI01000004">
    <property type="protein sequence ID" value="PXX80292.1"/>
    <property type="molecule type" value="Genomic_DNA"/>
</dbReference>
<dbReference type="PANTHER" id="PTHR43065:SF42">
    <property type="entry name" value="TWO-COMPONENT SENSOR PPRA"/>
    <property type="match status" value="1"/>
</dbReference>
<dbReference type="RefSeq" id="WP_110389985.1">
    <property type="nucleotide sequence ID" value="NZ_DALYFX010000011.1"/>
</dbReference>
<dbReference type="GO" id="GO:0000155">
    <property type="term" value="F:phosphorelay sensor kinase activity"/>
    <property type="evidence" value="ECO:0007669"/>
    <property type="project" value="InterPro"/>
</dbReference>
<evidence type="ECO:0000256" key="2">
    <source>
        <dbReference type="ARBA" id="ARBA00012438"/>
    </source>
</evidence>
<evidence type="ECO:0000256" key="4">
    <source>
        <dbReference type="SAM" id="Coils"/>
    </source>
</evidence>
<dbReference type="InterPro" id="IPR003661">
    <property type="entry name" value="HisK_dim/P_dom"/>
</dbReference>
<protein>
    <recommendedName>
        <fullName evidence="2">histidine kinase</fullName>
        <ecNumber evidence="2">2.7.13.3</ecNumber>
    </recommendedName>
</protein>
<evidence type="ECO:0000256" key="3">
    <source>
        <dbReference type="ARBA" id="ARBA00022553"/>
    </source>
</evidence>
<feature type="coiled-coil region" evidence="4">
    <location>
        <begin position="45"/>
        <end position="75"/>
    </location>
</feature>
<dbReference type="PROSITE" id="PS50109">
    <property type="entry name" value="HIS_KIN"/>
    <property type="match status" value="1"/>
</dbReference>
<dbReference type="InterPro" id="IPR005467">
    <property type="entry name" value="His_kinase_dom"/>
</dbReference>
<evidence type="ECO:0000313" key="7">
    <source>
        <dbReference type="Proteomes" id="UP000247555"/>
    </source>
</evidence>
<dbReference type="CDD" id="cd00082">
    <property type="entry name" value="HisKA"/>
    <property type="match status" value="1"/>
</dbReference>
<dbReference type="SMART" id="SM00388">
    <property type="entry name" value="HisKA"/>
    <property type="match status" value="1"/>
</dbReference>